<dbReference type="InParanoid" id="M1DUL8"/>
<organism evidence="1 2">
    <name type="scientific">Solanum tuberosum</name>
    <name type="common">Potato</name>
    <dbReference type="NCBI Taxonomy" id="4113"/>
    <lineage>
        <taxon>Eukaryota</taxon>
        <taxon>Viridiplantae</taxon>
        <taxon>Streptophyta</taxon>
        <taxon>Embryophyta</taxon>
        <taxon>Tracheophyta</taxon>
        <taxon>Spermatophyta</taxon>
        <taxon>Magnoliopsida</taxon>
        <taxon>eudicotyledons</taxon>
        <taxon>Gunneridae</taxon>
        <taxon>Pentapetalae</taxon>
        <taxon>asterids</taxon>
        <taxon>lamiids</taxon>
        <taxon>Solanales</taxon>
        <taxon>Solanaceae</taxon>
        <taxon>Solanoideae</taxon>
        <taxon>Solaneae</taxon>
        <taxon>Solanum</taxon>
    </lineage>
</organism>
<evidence type="ECO:0000313" key="1">
    <source>
        <dbReference type="EnsemblPlants" id="PGSC0003DMT400094667"/>
    </source>
</evidence>
<dbReference type="EnsemblPlants" id="PGSC0003DMT400094667">
    <property type="protein sequence ID" value="PGSC0003DMT400094667"/>
    <property type="gene ID" value="PGSC0003DMG400044238"/>
</dbReference>
<proteinExistence type="predicted"/>
<name>M1DUL8_SOLTU</name>
<dbReference type="Proteomes" id="UP000011115">
    <property type="component" value="Unassembled WGS sequence"/>
</dbReference>
<dbReference type="HOGENOM" id="CLU_1655231_0_0_1"/>
<keyword evidence="2" id="KW-1185">Reference proteome</keyword>
<reference evidence="1" key="2">
    <citation type="submission" date="2015-06" db="UniProtKB">
        <authorList>
            <consortium name="EnsemblPlants"/>
        </authorList>
    </citation>
    <scope>IDENTIFICATION</scope>
    <source>
        <strain evidence="1">DM1-3 516 R44</strain>
    </source>
</reference>
<dbReference type="OrthoDB" id="10408809at2759"/>
<dbReference type="PaxDb" id="4113-PGSC0003DMT400094667"/>
<sequence>MPGAVPLLPTSSIVGEDHSQNTCSTLTRGANHQASPSSSCFSSRRFSNHQRITSTSPSKPLTPLLPFLFPSNSLLVSIGLQIAAPCNLNPSSSHFVIGLDQKFRQDSHHEEAFGFDESSQPLSFPDEIDNNDNKIIVSASLRPARPDEALRFLGAIEVGS</sequence>
<dbReference type="Gramene" id="PGSC0003DMT400094667">
    <property type="protein sequence ID" value="PGSC0003DMT400094667"/>
    <property type="gene ID" value="PGSC0003DMG400044238"/>
</dbReference>
<evidence type="ECO:0000313" key="2">
    <source>
        <dbReference type="Proteomes" id="UP000011115"/>
    </source>
</evidence>
<reference evidence="2" key="1">
    <citation type="journal article" date="2011" name="Nature">
        <title>Genome sequence and analysis of the tuber crop potato.</title>
        <authorList>
            <consortium name="The Potato Genome Sequencing Consortium"/>
        </authorList>
    </citation>
    <scope>NUCLEOTIDE SEQUENCE [LARGE SCALE GENOMIC DNA]</scope>
    <source>
        <strain evidence="2">cv. DM1-3 516 R44</strain>
    </source>
</reference>
<accession>M1DUL8</accession>
<dbReference type="AlphaFoldDB" id="M1DUL8"/>
<protein>
    <submittedName>
        <fullName evidence="1">Uncharacterized protein</fullName>
    </submittedName>
</protein>